<dbReference type="Proteomes" id="UP000186657">
    <property type="component" value="Unassembled WGS sequence"/>
</dbReference>
<dbReference type="RefSeq" id="WP_075899427.1">
    <property type="nucleotide sequence ID" value="NZ_MKZS01000001.1"/>
</dbReference>
<dbReference type="NCBIfam" id="NF040563">
    <property type="entry name" value="guided_IscB"/>
    <property type="match status" value="1"/>
</dbReference>
<dbReference type="InterPro" id="IPR052892">
    <property type="entry name" value="NA-targeting_endonuclease"/>
</dbReference>
<evidence type="ECO:0000313" key="2">
    <source>
        <dbReference type="EMBL" id="OLT59777.1"/>
    </source>
</evidence>
<comment type="caution">
    <text evidence="2">The sequence shown here is derived from an EMBL/GenBank/DDBJ whole genome shotgun (WGS) entry which is preliminary data.</text>
</comment>
<dbReference type="CDD" id="cd00085">
    <property type="entry name" value="HNHc"/>
    <property type="match status" value="1"/>
</dbReference>
<name>A0A1U7N1E6_9CYAN</name>
<dbReference type="GO" id="GO:0003676">
    <property type="term" value="F:nucleic acid binding"/>
    <property type="evidence" value="ECO:0007669"/>
    <property type="project" value="InterPro"/>
</dbReference>
<dbReference type="InterPro" id="IPR003615">
    <property type="entry name" value="HNH_nuc"/>
</dbReference>
<dbReference type="AlphaFoldDB" id="A0A1U7N1E6"/>
<proteinExistence type="predicted"/>
<feature type="domain" description="HNH nuclease" evidence="1">
    <location>
        <begin position="183"/>
        <end position="234"/>
    </location>
</feature>
<accession>A0A1U7N1E6</accession>
<gene>
    <name evidence="2" type="ORF">BJP37_12810</name>
</gene>
<protein>
    <submittedName>
        <fullName evidence="2">HNH endonuclease</fullName>
    </submittedName>
</protein>
<dbReference type="GO" id="GO:0008270">
    <property type="term" value="F:zinc ion binding"/>
    <property type="evidence" value="ECO:0007669"/>
    <property type="project" value="InterPro"/>
</dbReference>
<keyword evidence="3" id="KW-1185">Reference proteome</keyword>
<reference evidence="2 3" key="1">
    <citation type="submission" date="2016-10" db="EMBL/GenBank/DDBJ databases">
        <title>Comparative genomics uncovers the prolific and rare metabolic potential of the cyanobacterial genus Moorea.</title>
        <authorList>
            <person name="Leao T."/>
            <person name="Castelao G."/>
            <person name="Korobeynikov A."/>
            <person name="Monroe E.A."/>
            <person name="Podell S."/>
            <person name="Glukhov E."/>
            <person name="Allen E."/>
            <person name="Gerwick W.H."/>
            <person name="Gerwick L."/>
        </authorList>
    </citation>
    <scope>NUCLEOTIDE SEQUENCE [LARGE SCALE GENOMIC DNA]</scope>
    <source>
        <strain evidence="2 3">PNG5-198</strain>
    </source>
</reference>
<keyword evidence="2" id="KW-0378">Hydrolase</keyword>
<evidence type="ECO:0000259" key="1">
    <source>
        <dbReference type="SMART" id="SM00507"/>
    </source>
</evidence>
<organism evidence="2 3">
    <name type="scientific">Moorena bouillonii PNG</name>
    <dbReference type="NCBI Taxonomy" id="568701"/>
    <lineage>
        <taxon>Bacteria</taxon>
        <taxon>Bacillati</taxon>
        <taxon>Cyanobacteriota</taxon>
        <taxon>Cyanophyceae</taxon>
        <taxon>Coleofasciculales</taxon>
        <taxon>Coleofasciculaceae</taxon>
        <taxon>Moorena</taxon>
    </lineage>
</organism>
<dbReference type="EMBL" id="MKZS01000001">
    <property type="protein sequence ID" value="OLT59777.1"/>
    <property type="molecule type" value="Genomic_DNA"/>
</dbReference>
<dbReference type="PANTHER" id="PTHR33877:SF1">
    <property type="entry name" value="TYPE IV METHYL-DIRECTED RESTRICTION ENZYME ECOKMCRA"/>
    <property type="match status" value="1"/>
</dbReference>
<dbReference type="InterPro" id="IPR025938">
    <property type="entry name" value="RRXRR_dom"/>
</dbReference>
<dbReference type="InterPro" id="IPR047693">
    <property type="entry name" value="RNA-guided_IscB-like"/>
</dbReference>
<dbReference type="InterPro" id="IPR002711">
    <property type="entry name" value="HNH"/>
</dbReference>
<evidence type="ECO:0000313" key="3">
    <source>
        <dbReference type="Proteomes" id="UP000186657"/>
    </source>
</evidence>
<dbReference type="PANTHER" id="PTHR33877">
    <property type="entry name" value="SLL1193 PROTEIN"/>
    <property type="match status" value="1"/>
</dbReference>
<dbReference type="Gene3D" id="1.10.30.50">
    <property type="match status" value="1"/>
</dbReference>
<sequence length="424" mass="48341">MTRVFVLNKNRQPLDPCKPARARILLSVGKAKVYRRYPFTIILTEEVKQPITHDQQLKIDPGAKISGLAIVQGKRVIWGSELTHRGFQIQEALTSRRQLRRSRRNRKTRYRKPRFLNRTRPKGWLAPSLTSRVQNILTWVKKLIRFCPITGISQELVRFDTQKLQNPEISGIEYQQGTLYGYELREYLLEKWNRKCAYCGATGTQLEIEHIKPKSKGGSNRVSNLTIACHPCNQAKSNQDIELFLSKKPSILKRILSQSLRPLADAASVNSTRWKLYYELKSIGLPVEVGSGGLTKFNRCRQNLPKTHWLDAANVGKVETLIIEVTLPLAITAKGHGTRQLCRTNKYGFPIRHCSRIKFHKGFQTGDIVRAVVTKGKNIGTYVGRVATRKSGSFNISTKSGLVQGISHKYCRFIHRKDGYAYTN</sequence>
<dbReference type="SMART" id="SM00507">
    <property type="entry name" value="HNHc"/>
    <property type="match status" value="1"/>
</dbReference>
<dbReference type="Pfam" id="PF14239">
    <property type="entry name" value="RRXRR"/>
    <property type="match status" value="1"/>
</dbReference>
<keyword evidence="2" id="KW-0255">Endonuclease</keyword>
<dbReference type="GO" id="GO:0004519">
    <property type="term" value="F:endonuclease activity"/>
    <property type="evidence" value="ECO:0007669"/>
    <property type="project" value="UniProtKB-KW"/>
</dbReference>
<dbReference type="Pfam" id="PF01844">
    <property type="entry name" value="HNH"/>
    <property type="match status" value="1"/>
</dbReference>
<keyword evidence="2" id="KW-0540">Nuclease</keyword>